<reference evidence="1" key="3">
    <citation type="submission" date="2025-09" db="UniProtKB">
        <authorList>
            <consortium name="Ensembl"/>
        </authorList>
    </citation>
    <scope>IDENTIFICATION</scope>
</reference>
<dbReference type="AlphaFoldDB" id="A0A8I5NK60"/>
<dbReference type="OMA" id="QVGVKWH"/>
<reference evidence="1 2" key="1">
    <citation type="submission" date="2012-03" db="EMBL/GenBank/DDBJ databases">
        <title>Whole Genome Assembly of Papio anubis.</title>
        <authorList>
            <person name="Liu Y.L."/>
            <person name="Abraham K.A."/>
            <person name="Akbar H.A."/>
            <person name="Ali S.A."/>
            <person name="Anosike U.A."/>
            <person name="Aqrawi P.A."/>
            <person name="Arias F.A."/>
            <person name="Attaway T.A."/>
            <person name="Awwad R.A."/>
            <person name="Babu C.B."/>
            <person name="Bandaranaike D.B."/>
            <person name="Battles P.B."/>
            <person name="Bell A.B."/>
            <person name="Beltran B.B."/>
            <person name="Berhane-Mersha D.B."/>
            <person name="Bess C.B."/>
            <person name="Bickham C.B."/>
            <person name="Bolden T.B."/>
            <person name="Carter K.C."/>
            <person name="Chau D.C."/>
            <person name="Chavez A.C."/>
            <person name="Clerc-Blankenburg K.C."/>
            <person name="Coyle M.C."/>
            <person name="Dao M.D."/>
            <person name="Davila M.L.D."/>
            <person name="Davy-Carroll L.D."/>
            <person name="Denson S.D."/>
            <person name="Dinh H.D."/>
            <person name="Fernandez S.F."/>
            <person name="Fernando P.F."/>
            <person name="Forbes L.F."/>
            <person name="Francis C.F."/>
            <person name="Francisco L.F."/>
            <person name="Fu Q.F."/>
            <person name="Garcia-Iii R.G."/>
            <person name="Garrett T.G."/>
            <person name="Gross S.G."/>
            <person name="Gubbala S.G."/>
            <person name="Hirani K.H."/>
            <person name="Hogues M.H."/>
            <person name="Hollins B.H."/>
            <person name="Jackson L.J."/>
            <person name="Javaid M.J."/>
            <person name="Jhangiani S.J."/>
            <person name="Johnson A.J."/>
            <person name="Johnson B.J."/>
            <person name="Jones J.J."/>
            <person name="Joshi V.J."/>
            <person name="Kalu J.K."/>
            <person name="Khan N.K."/>
            <person name="Korchina V.K."/>
            <person name="Kovar C.K."/>
            <person name="Lago L.L."/>
            <person name="Lara F.L."/>
            <person name="Le T.-K.L."/>
            <person name="Lee S.L."/>
            <person name="Legall-Iii F.L."/>
            <person name="Lemon S.L."/>
            <person name="Liu J.L."/>
            <person name="Liu Y.-S.L."/>
            <person name="Liyanage D.L."/>
            <person name="Lopez J.L."/>
            <person name="Lorensuhewa L.L."/>
            <person name="Mata R.M."/>
            <person name="Mathew T.M."/>
            <person name="Mercado C.M."/>
            <person name="Mercado I.M."/>
            <person name="Morales K.M."/>
            <person name="Morgan M.M."/>
            <person name="Munidasa M.M."/>
            <person name="Ngo D.N."/>
            <person name="Nguyen L.N."/>
            <person name="Nguyen T.N."/>
            <person name="Nguyen N.N."/>
            <person name="Obregon M.O."/>
            <person name="Okwuonu G.O."/>
            <person name="Ongeri F.O."/>
            <person name="Onwere C.O."/>
            <person name="Osifeso I.O."/>
            <person name="Parra A.P."/>
            <person name="Patil S.P."/>
            <person name="Perez A.P."/>
            <person name="Perez Y.P."/>
            <person name="Pham C.P."/>
            <person name="Pu L.-L.P."/>
            <person name="Puazo M.P."/>
            <person name="Quiroz J.Q."/>
            <person name="Rouhana J.R."/>
            <person name="Ruiz M.R."/>
            <person name="Ruiz S.-J.R."/>
            <person name="Saada N.S."/>
            <person name="Santibanez J.S."/>
            <person name="Scheel M.S."/>
            <person name="Schneider B.S."/>
            <person name="Simmons D.S."/>
            <person name="Sisson I.S."/>
            <person name="Tang L.-Y.T."/>
            <person name="Thornton R.T."/>
            <person name="Tisius J.T."/>
            <person name="Toledanes G.T."/>
            <person name="Trejos Z.T."/>
            <person name="Usmani K.U."/>
            <person name="Varghese R.V."/>
            <person name="Vattathil S.V."/>
            <person name="Vee V.V."/>
            <person name="Walker D.W."/>
            <person name="Weissenberger G.W."/>
            <person name="White C.W."/>
            <person name="Williams A.W."/>
            <person name="Woodworth J.W."/>
            <person name="Wright R.W."/>
            <person name="Zhu Y.Z."/>
            <person name="Han Y.H."/>
            <person name="Newsham I.N."/>
            <person name="Nazareth L.N."/>
            <person name="Worley K.W."/>
            <person name="Muzny D.M."/>
            <person name="Rogers J.R."/>
            <person name="Gibbs R.G."/>
        </authorList>
    </citation>
    <scope>NUCLEOTIDE SEQUENCE [LARGE SCALE GENOMIC DNA]</scope>
</reference>
<organism evidence="1 2">
    <name type="scientific">Papio anubis</name>
    <name type="common">Olive baboon</name>
    <dbReference type="NCBI Taxonomy" id="9555"/>
    <lineage>
        <taxon>Eukaryota</taxon>
        <taxon>Metazoa</taxon>
        <taxon>Chordata</taxon>
        <taxon>Craniata</taxon>
        <taxon>Vertebrata</taxon>
        <taxon>Euteleostomi</taxon>
        <taxon>Mammalia</taxon>
        <taxon>Eutheria</taxon>
        <taxon>Euarchontoglires</taxon>
        <taxon>Primates</taxon>
        <taxon>Haplorrhini</taxon>
        <taxon>Catarrhini</taxon>
        <taxon>Cercopithecidae</taxon>
        <taxon>Cercopithecinae</taxon>
        <taxon>Papio</taxon>
    </lineage>
</organism>
<dbReference type="GeneTree" id="ENSGT00940000161627"/>
<reference evidence="1" key="2">
    <citation type="submission" date="2025-08" db="UniProtKB">
        <authorList>
            <consortium name="Ensembl"/>
        </authorList>
    </citation>
    <scope>IDENTIFICATION</scope>
</reference>
<dbReference type="Proteomes" id="UP000028761">
    <property type="component" value="Chromosome 15"/>
</dbReference>
<evidence type="ECO:0000313" key="2">
    <source>
        <dbReference type="Proteomes" id="UP000028761"/>
    </source>
</evidence>
<dbReference type="Ensembl" id="ENSPANT00000066962.1">
    <property type="protein sequence ID" value="ENSPANP00000060209.1"/>
    <property type="gene ID" value="ENSPANG00000051102.1"/>
</dbReference>
<proteinExistence type="predicted"/>
<name>A0A8I5NK60_PAPAN</name>
<evidence type="ECO:0000313" key="1">
    <source>
        <dbReference type="Ensembl" id="ENSPANP00000060209.1"/>
    </source>
</evidence>
<sequence length="69" mass="8007">MESHSVAQVGVKWHNLSSLQPLPSGFRRFSCLSLPSIWDYRCLPPCLADFYRDRVSPCWPGWSRTPDLR</sequence>
<keyword evidence="2" id="KW-1185">Reference proteome</keyword>
<accession>A0A8I5NK60</accession>
<dbReference type="PANTHER" id="PTHR46254">
    <property type="entry name" value="PROTEIN GVQW1-RELATED"/>
    <property type="match status" value="1"/>
</dbReference>
<protein>
    <submittedName>
        <fullName evidence="1">Uncharacterized protein</fullName>
    </submittedName>
</protein>